<evidence type="ECO:0000256" key="1">
    <source>
        <dbReference type="SAM" id="Coils"/>
    </source>
</evidence>
<protein>
    <submittedName>
        <fullName evidence="2">Peptidase</fullName>
    </submittedName>
</protein>
<name>A0A0F3GYC0_9BACT</name>
<dbReference type="Proteomes" id="UP000033423">
    <property type="component" value="Unassembled WGS sequence"/>
</dbReference>
<keyword evidence="3" id="KW-1185">Reference proteome</keyword>
<sequence>MTNVEIFRTGIHTDSSDNIREWTEADLDFIAGSYDASTHEAPVVIGHPTDNAPAYGWIQKVWRNGRVLYADLKDVQPAFADLVKSGAYKKRSIALYPDRTLRHLGWLGAQPPAIKGLRDIQFSAGVGVTTIEFDTVDIDTNKKTDGGVKVPDKTQTTVEELLRQQLQQKEAELAKFSEQTAQTAANEAKLKEQLTAFSEQQKAMTEQMKAIEATNAALQAEKVTLETQKRQAEYNMFMEGLIREGRLTPAQKPATMSFMEIMHNAGKYVFAEGEKPAIDAFKAFLTGLPRQIEFGEIARQELDSNAGFTVSSGVQFDESKLSLHNKIQAYMQKHNIKDYKQAAMIVSAGGA</sequence>
<dbReference type="EMBL" id="LACI01000894">
    <property type="protein sequence ID" value="KJU85708.1"/>
    <property type="molecule type" value="Genomic_DNA"/>
</dbReference>
<evidence type="ECO:0000313" key="2">
    <source>
        <dbReference type="EMBL" id="KJU85708.1"/>
    </source>
</evidence>
<feature type="coiled-coil region" evidence="1">
    <location>
        <begin position="159"/>
        <end position="235"/>
    </location>
</feature>
<comment type="caution">
    <text evidence="2">The sequence shown here is derived from an EMBL/GenBank/DDBJ whole genome shotgun (WGS) entry which is preliminary data.</text>
</comment>
<reference evidence="2 3" key="1">
    <citation type="submission" date="2015-02" db="EMBL/GenBank/DDBJ databases">
        <title>Single-cell genomics of uncultivated deep-branching MTB reveals a conserved set of magnetosome genes.</title>
        <authorList>
            <person name="Kolinko S."/>
            <person name="Richter M."/>
            <person name="Glockner F.O."/>
            <person name="Brachmann A."/>
            <person name="Schuler D."/>
        </authorList>
    </citation>
    <scope>NUCLEOTIDE SEQUENCE [LARGE SCALE GENOMIC DNA]</scope>
    <source>
        <strain evidence="2">TM-1</strain>
    </source>
</reference>
<accession>A0A0F3GYC0</accession>
<keyword evidence="1" id="KW-0175">Coiled coil</keyword>
<dbReference type="PATRIC" id="fig|29290.4.peg.2780"/>
<organism evidence="2 3">
    <name type="scientific">Candidatus Magnetobacterium bavaricum</name>
    <dbReference type="NCBI Taxonomy" id="29290"/>
    <lineage>
        <taxon>Bacteria</taxon>
        <taxon>Pseudomonadati</taxon>
        <taxon>Nitrospirota</taxon>
        <taxon>Thermodesulfovibrionia</taxon>
        <taxon>Thermodesulfovibrionales</taxon>
        <taxon>Candidatus Magnetobacteriaceae</taxon>
        <taxon>Candidatus Magnetobacterium</taxon>
    </lineage>
</organism>
<evidence type="ECO:0000313" key="3">
    <source>
        <dbReference type="Proteomes" id="UP000033423"/>
    </source>
</evidence>
<gene>
    <name evidence="2" type="ORF">MBAV_002096</name>
</gene>
<proteinExistence type="predicted"/>
<dbReference type="AlphaFoldDB" id="A0A0F3GYC0"/>